<dbReference type="InterPro" id="IPR027417">
    <property type="entry name" value="P-loop_NTPase"/>
</dbReference>
<dbReference type="InterPro" id="IPR003593">
    <property type="entry name" value="AAA+_ATPase"/>
</dbReference>
<dbReference type="SMART" id="SM00382">
    <property type="entry name" value="AAA"/>
    <property type="match status" value="1"/>
</dbReference>
<dbReference type="InterPro" id="IPR003439">
    <property type="entry name" value="ABC_transporter-like_ATP-bd"/>
</dbReference>
<keyword evidence="5" id="KW-1185">Reference proteome</keyword>
<reference evidence="4 5" key="1">
    <citation type="submission" date="2016-10" db="EMBL/GenBank/DDBJ databases">
        <authorList>
            <person name="de Groot N.N."/>
        </authorList>
    </citation>
    <scope>NUCLEOTIDE SEQUENCE [LARGE SCALE GENOMIC DNA]</scope>
    <source>
        <strain evidence="4 5">DSM 15345</strain>
    </source>
</reference>
<dbReference type="PANTHER" id="PTHR24220:SF470">
    <property type="entry name" value="CELL DIVISION ATP-BINDING PROTEIN FTSE"/>
    <property type="match status" value="1"/>
</dbReference>
<feature type="domain" description="ABC transporter" evidence="3">
    <location>
        <begin position="12"/>
        <end position="232"/>
    </location>
</feature>
<evidence type="ECO:0000256" key="1">
    <source>
        <dbReference type="ARBA" id="ARBA00022741"/>
    </source>
</evidence>
<dbReference type="Pfam" id="PF00005">
    <property type="entry name" value="ABC_tran"/>
    <property type="match status" value="1"/>
</dbReference>
<dbReference type="AlphaFoldDB" id="A0A1H4ANU0"/>
<evidence type="ECO:0000256" key="2">
    <source>
        <dbReference type="ARBA" id="ARBA00022840"/>
    </source>
</evidence>
<keyword evidence="4" id="KW-0132">Cell division</keyword>
<keyword evidence="4" id="KW-0131">Cell cycle</keyword>
<organism evidence="4 5">
    <name type="scientific">Rubrimonas cliftonensis</name>
    <dbReference type="NCBI Taxonomy" id="89524"/>
    <lineage>
        <taxon>Bacteria</taxon>
        <taxon>Pseudomonadati</taxon>
        <taxon>Pseudomonadota</taxon>
        <taxon>Alphaproteobacteria</taxon>
        <taxon>Rhodobacterales</taxon>
        <taxon>Paracoccaceae</taxon>
        <taxon>Rubrimonas</taxon>
    </lineage>
</organism>
<proteinExistence type="predicted"/>
<dbReference type="GO" id="GO:0005524">
    <property type="term" value="F:ATP binding"/>
    <property type="evidence" value="ECO:0007669"/>
    <property type="project" value="UniProtKB-KW"/>
</dbReference>
<gene>
    <name evidence="4" type="ORF">SAMN05444370_104305</name>
</gene>
<dbReference type="InterPro" id="IPR017871">
    <property type="entry name" value="ABC_transporter-like_CS"/>
</dbReference>
<dbReference type="Proteomes" id="UP000198703">
    <property type="component" value="Unassembled WGS sequence"/>
</dbReference>
<dbReference type="PROSITE" id="PS00211">
    <property type="entry name" value="ABC_TRANSPORTER_1"/>
    <property type="match status" value="1"/>
</dbReference>
<dbReference type="PROSITE" id="PS50893">
    <property type="entry name" value="ABC_TRANSPORTER_2"/>
    <property type="match status" value="1"/>
</dbReference>
<name>A0A1H4ANU0_9RHOB</name>
<dbReference type="EMBL" id="FNQM01000004">
    <property type="protein sequence ID" value="SEA37468.1"/>
    <property type="molecule type" value="Genomic_DNA"/>
</dbReference>
<dbReference type="STRING" id="89524.SAMN05444370_104305"/>
<accession>A0A1H4ANU0</accession>
<keyword evidence="1" id="KW-0547">Nucleotide-binding</keyword>
<keyword evidence="2 4" id="KW-0067">ATP-binding</keyword>
<dbReference type="GO" id="GO:0005886">
    <property type="term" value="C:plasma membrane"/>
    <property type="evidence" value="ECO:0007669"/>
    <property type="project" value="TreeGrafter"/>
</dbReference>
<evidence type="ECO:0000313" key="5">
    <source>
        <dbReference type="Proteomes" id="UP000198703"/>
    </source>
</evidence>
<evidence type="ECO:0000259" key="3">
    <source>
        <dbReference type="PROSITE" id="PS50893"/>
    </source>
</evidence>
<evidence type="ECO:0000313" key="4">
    <source>
        <dbReference type="EMBL" id="SEA37468.1"/>
    </source>
</evidence>
<dbReference type="GO" id="GO:0051301">
    <property type="term" value="P:cell division"/>
    <property type="evidence" value="ECO:0007669"/>
    <property type="project" value="UniProtKB-KW"/>
</dbReference>
<sequence length="232" mass="24824">MRNGDRGPPDVIEFEATRFSYDAREVLRGVSLSLEPGSLHFLTGRSGAGKTTLLKLVYLALTPTGGAVKVFGGDTRGADRAAMRRRMGLVLQDCDLLEHLDIRDNIALPLRIAGADVAARAGDIEELAAWVGLGDRLDAFPRELSSGERQRAAVARAVVTAPELVLADEPTGDVDEEAAGRILELFLELNRAGAAVLVATHDMALIRRAQGRGQARTLRLEEGVIIRAGAPL</sequence>
<dbReference type="GO" id="GO:0016887">
    <property type="term" value="F:ATP hydrolysis activity"/>
    <property type="evidence" value="ECO:0007669"/>
    <property type="project" value="InterPro"/>
</dbReference>
<dbReference type="PANTHER" id="PTHR24220">
    <property type="entry name" value="IMPORT ATP-BINDING PROTEIN"/>
    <property type="match status" value="1"/>
</dbReference>
<dbReference type="GO" id="GO:0022857">
    <property type="term" value="F:transmembrane transporter activity"/>
    <property type="evidence" value="ECO:0007669"/>
    <property type="project" value="TreeGrafter"/>
</dbReference>
<dbReference type="SUPFAM" id="SSF52540">
    <property type="entry name" value="P-loop containing nucleoside triphosphate hydrolases"/>
    <property type="match status" value="1"/>
</dbReference>
<protein>
    <submittedName>
        <fullName evidence="4">Cell division transport system ATP-binding protein</fullName>
    </submittedName>
</protein>
<dbReference type="InterPro" id="IPR015854">
    <property type="entry name" value="ABC_transpr_LolD-like"/>
</dbReference>
<dbReference type="Gene3D" id="3.40.50.300">
    <property type="entry name" value="P-loop containing nucleotide triphosphate hydrolases"/>
    <property type="match status" value="1"/>
</dbReference>